<evidence type="ECO:0000256" key="4">
    <source>
        <dbReference type="ARBA" id="ARBA00022840"/>
    </source>
</evidence>
<feature type="domain" description="ABC transporter" evidence="5">
    <location>
        <begin position="5"/>
        <end position="231"/>
    </location>
</feature>
<dbReference type="PROSITE" id="PS50893">
    <property type="entry name" value="ABC_TRANSPORTER_2"/>
    <property type="match status" value="1"/>
</dbReference>
<dbReference type="EMBL" id="ACJM01000018">
    <property type="protein sequence ID" value="EEG76414.1"/>
    <property type="molecule type" value="Genomic_DNA"/>
</dbReference>
<comment type="similarity">
    <text evidence="1">Belongs to the ABC transporter superfamily.</text>
</comment>
<dbReference type="InterPro" id="IPR003593">
    <property type="entry name" value="AAA+_ATPase"/>
</dbReference>
<evidence type="ECO:0000256" key="3">
    <source>
        <dbReference type="ARBA" id="ARBA00022741"/>
    </source>
</evidence>
<evidence type="ECO:0000259" key="5">
    <source>
        <dbReference type="PROSITE" id="PS50893"/>
    </source>
</evidence>
<accession>C0GJV6</accession>
<reference evidence="6 7" key="1">
    <citation type="submission" date="2009-02" db="EMBL/GenBank/DDBJ databases">
        <title>Sequencing of the draft genome and assembly of Dethiobacter alkaliphilus AHT 1.</title>
        <authorList>
            <consortium name="US DOE Joint Genome Institute (JGI-PGF)"/>
            <person name="Lucas S."/>
            <person name="Copeland A."/>
            <person name="Lapidus A."/>
            <person name="Glavina del Rio T."/>
            <person name="Dalin E."/>
            <person name="Tice H."/>
            <person name="Bruce D."/>
            <person name="Goodwin L."/>
            <person name="Pitluck S."/>
            <person name="Larimer F."/>
            <person name="Land M.L."/>
            <person name="Hauser L."/>
            <person name="Muyzer G."/>
        </authorList>
    </citation>
    <scope>NUCLEOTIDE SEQUENCE [LARGE SCALE GENOMIC DNA]</scope>
    <source>
        <strain evidence="6 7">AHT 1</strain>
    </source>
</reference>
<dbReference type="InterPro" id="IPR003439">
    <property type="entry name" value="ABC_transporter-like_ATP-bd"/>
</dbReference>
<name>C0GJV6_DETAL</name>
<evidence type="ECO:0000313" key="7">
    <source>
        <dbReference type="Proteomes" id="UP000006443"/>
    </source>
</evidence>
<dbReference type="SMART" id="SM00382">
    <property type="entry name" value="AAA"/>
    <property type="match status" value="1"/>
</dbReference>
<evidence type="ECO:0000256" key="1">
    <source>
        <dbReference type="ARBA" id="ARBA00005417"/>
    </source>
</evidence>
<evidence type="ECO:0000256" key="2">
    <source>
        <dbReference type="ARBA" id="ARBA00022448"/>
    </source>
</evidence>
<keyword evidence="7" id="KW-1185">Reference proteome</keyword>
<dbReference type="eggNOG" id="COG1131">
    <property type="taxonomic scope" value="Bacteria"/>
</dbReference>
<comment type="caution">
    <text evidence="6">The sequence shown here is derived from an EMBL/GenBank/DDBJ whole genome shotgun (WGS) entry which is preliminary data.</text>
</comment>
<organism evidence="6 7">
    <name type="scientific">Dethiobacter alkaliphilus AHT 1</name>
    <dbReference type="NCBI Taxonomy" id="555088"/>
    <lineage>
        <taxon>Bacteria</taxon>
        <taxon>Bacillati</taxon>
        <taxon>Bacillota</taxon>
        <taxon>Dethiobacteria</taxon>
        <taxon>Dethiobacterales</taxon>
        <taxon>Dethiobacteraceae</taxon>
        <taxon>Dethiobacter</taxon>
    </lineage>
</organism>
<keyword evidence="4" id="KW-0067">ATP-binding</keyword>
<dbReference type="InterPro" id="IPR050763">
    <property type="entry name" value="ABC_transporter_ATP-binding"/>
</dbReference>
<dbReference type="GO" id="GO:0016887">
    <property type="term" value="F:ATP hydrolysis activity"/>
    <property type="evidence" value="ECO:0007669"/>
    <property type="project" value="InterPro"/>
</dbReference>
<dbReference type="AlphaFoldDB" id="C0GJV6"/>
<dbReference type="InterPro" id="IPR027417">
    <property type="entry name" value="P-loop_NTPase"/>
</dbReference>
<dbReference type="RefSeq" id="WP_008518454.1">
    <property type="nucleotide sequence ID" value="NZ_ACJM01000018.1"/>
</dbReference>
<proteinExistence type="inferred from homology"/>
<dbReference type="STRING" id="555088.DealDRAFT_2759"/>
<dbReference type="Proteomes" id="UP000006443">
    <property type="component" value="Unassembled WGS sequence"/>
</dbReference>
<dbReference type="PANTHER" id="PTHR42711">
    <property type="entry name" value="ABC TRANSPORTER ATP-BINDING PROTEIN"/>
    <property type="match status" value="1"/>
</dbReference>
<dbReference type="Pfam" id="PF00005">
    <property type="entry name" value="ABC_tran"/>
    <property type="match status" value="1"/>
</dbReference>
<dbReference type="CDD" id="cd03230">
    <property type="entry name" value="ABC_DR_subfamily_A"/>
    <property type="match status" value="1"/>
</dbReference>
<dbReference type="SUPFAM" id="SSF52540">
    <property type="entry name" value="P-loop containing nucleoside triphosphate hydrolases"/>
    <property type="match status" value="1"/>
</dbReference>
<protein>
    <submittedName>
        <fullName evidence="6">ABC transporter related protein</fullName>
    </submittedName>
</protein>
<sequence length="295" mass="33425">MHWAIDLQGLQKTFGEKVAVEDLTLQIPEGSIFGFLGPNGAGKTTTIKMMLGLLRPDQGGGKILGHDIAQHSVALRQKVGYVAEVQSLYEYMSVEGILEFCRPFYPKWNRQIADKYLKFFDLPKKQQIKNLSKGMKTQLALVIAMAPEPELLILDEPTSGLDAINRQEFLRIVLEELAVQGRTVFFSSHLLHDVERIADHVAIINQGRLIEVRDVDQLKTTVKKIRIVFQHEPKDDLFSFPGVVNVVKEGSAYVVSVEDNLQEILQRFKSVPHFTLDVIDRNLEDIFIEKERGDS</sequence>
<dbReference type="PANTHER" id="PTHR42711:SF5">
    <property type="entry name" value="ABC TRANSPORTER ATP-BINDING PROTEIN NATA"/>
    <property type="match status" value="1"/>
</dbReference>
<gene>
    <name evidence="6" type="ORF">DealDRAFT_2759</name>
</gene>
<keyword evidence="3" id="KW-0547">Nucleotide-binding</keyword>
<dbReference type="Gene3D" id="3.40.50.300">
    <property type="entry name" value="P-loop containing nucleotide triphosphate hydrolases"/>
    <property type="match status" value="1"/>
</dbReference>
<evidence type="ECO:0000313" key="6">
    <source>
        <dbReference type="EMBL" id="EEG76414.1"/>
    </source>
</evidence>
<keyword evidence="2" id="KW-0813">Transport</keyword>
<dbReference type="GO" id="GO:0005524">
    <property type="term" value="F:ATP binding"/>
    <property type="evidence" value="ECO:0007669"/>
    <property type="project" value="UniProtKB-KW"/>
</dbReference>
<dbReference type="OrthoDB" id="9804819at2"/>